<dbReference type="InterPro" id="IPR038461">
    <property type="entry name" value="Schlafen_AlbA_2_dom_sf"/>
</dbReference>
<sequence>MLPKPIDGLTFSDVAAMVDAGGLREGRTLDLKQALVGNKDDDKREFLADVSALANTAGGDIVFGLTEAQGEATGAPGIELADPDAEVLRLESILRTGLEPRLPRVELRWLPGPDGKGLLILRAPRSYLGPHRVTFRGHGHFYGRTNAGKTSMDVGELRAAFLATEGLHQGIRRFRNERLGIIEAGEGPVGLRSGAKVILHVVPLEAFAAERDIGINPYRDLILPVGSSSGGLNTVHTLEGYATFTGREDIEEGIFNYALLFRSGIIESGSTVGYSNEHGPFIPASAVEWKVLEAVGRYREKLKEKGVELPLYVFLSLIGVRGHRLEASRHPFGLRRTLRTDALLLPEAVITDAQQTDEEVLRPVFDRFWNAFGYERSMSFDAAGKYVGERY</sequence>
<dbReference type="RefSeq" id="WP_238311074.1">
    <property type="nucleotide sequence ID" value="NZ_BPQV01000005.1"/>
</dbReference>
<evidence type="ECO:0000259" key="1">
    <source>
        <dbReference type="Pfam" id="PF04326"/>
    </source>
</evidence>
<keyword evidence="3" id="KW-1185">Reference proteome</keyword>
<dbReference type="Gene3D" id="3.30.950.30">
    <property type="entry name" value="Schlafen, AAA domain"/>
    <property type="match status" value="1"/>
</dbReference>
<protein>
    <recommendedName>
        <fullName evidence="1">Schlafen AlbA-2 domain-containing protein</fullName>
    </recommendedName>
</protein>
<proteinExistence type="predicted"/>
<reference evidence="2" key="1">
    <citation type="journal article" date="2021" name="Front. Microbiol.">
        <title>Comprehensive Comparative Genomics and Phenotyping of Methylobacterium Species.</title>
        <authorList>
            <person name="Alessa O."/>
            <person name="Ogura Y."/>
            <person name="Fujitani Y."/>
            <person name="Takami H."/>
            <person name="Hayashi T."/>
            <person name="Sahin N."/>
            <person name="Tani A."/>
        </authorList>
    </citation>
    <scope>NUCLEOTIDE SEQUENCE</scope>
    <source>
        <strain evidence="2">NBRC 15689</strain>
    </source>
</reference>
<gene>
    <name evidence="2" type="ORF">LKMONMHP_2078</name>
</gene>
<organism evidence="2 3">
    <name type="scientific">Methylobacterium organophilum</name>
    <dbReference type="NCBI Taxonomy" id="410"/>
    <lineage>
        <taxon>Bacteria</taxon>
        <taxon>Pseudomonadati</taxon>
        <taxon>Pseudomonadota</taxon>
        <taxon>Alphaproteobacteria</taxon>
        <taxon>Hyphomicrobiales</taxon>
        <taxon>Methylobacteriaceae</taxon>
        <taxon>Methylobacterium</taxon>
    </lineage>
</organism>
<reference evidence="2" key="2">
    <citation type="submission" date="2021-08" db="EMBL/GenBank/DDBJ databases">
        <authorList>
            <person name="Tani A."/>
            <person name="Ola A."/>
            <person name="Ogura Y."/>
            <person name="Katsura K."/>
            <person name="Hayashi T."/>
        </authorList>
    </citation>
    <scope>NUCLEOTIDE SEQUENCE</scope>
    <source>
        <strain evidence="2">NBRC 15689</strain>
    </source>
</reference>
<comment type="caution">
    <text evidence="2">The sequence shown here is derived from an EMBL/GenBank/DDBJ whole genome shotgun (WGS) entry which is preliminary data.</text>
</comment>
<dbReference type="Proteomes" id="UP001055156">
    <property type="component" value="Unassembled WGS sequence"/>
</dbReference>
<evidence type="ECO:0000313" key="2">
    <source>
        <dbReference type="EMBL" id="GJE27221.1"/>
    </source>
</evidence>
<dbReference type="EMBL" id="BPQV01000005">
    <property type="protein sequence ID" value="GJE27221.1"/>
    <property type="molecule type" value="Genomic_DNA"/>
</dbReference>
<accession>A0ABQ4T865</accession>
<evidence type="ECO:0000313" key="3">
    <source>
        <dbReference type="Proteomes" id="UP001055156"/>
    </source>
</evidence>
<feature type="domain" description="Schlafen AlbA-2" evidence="1">
    <location>
        <begin position="25"/>
        <end position="152"/>
    </location>
</feature>
<dbReference type="Pfam" id="PF04326">
    <property type="entry name" value="SLFN_AlbA_2"/>
    <property type="match status" value="1"/>
</dbReference>
<dbReference type="InterPro" id="IPR007421">
    <property type="entry name" value="Schlafen_AlbA_2_dom"/>
</dbReference>
<name>A0ABQ4T865_METOR</name>